<sequence length="65" mass="7195">MKKNQKKANWWQVFKGVAASMLGVQSNANYQSDFEQPSFIPFVVVGVIFVLGLIGLLLVVVNLLV</sequence>
<keyword evidence="1" id="KW-0472">Membrane</keyword>
<evidence type="ECO:0000313" key="3">
    <source>
        <dbReference type="Proteomes" id="UP001521137"/>
    </source>
</evidence>
<evidence type="ECO:0000256" key="1">
    <source>
        <dbReference type="SAM" id="Phobius"/>
    </source>
</evidence>
<protein>
    <submittedName>
        <fullName evidence="2">DUF2970 domain-containing protein</fullName>
    </submittedName>
</protein>
<dbReference type="EMBL" id="JAKGAS010000003">
    <property type="protein sequence ID" value="MCF2947990.1"/>
    <property type="molecule type" value="Genomic_DNA"/>
</dbReference>
<name>A0ABS9D504_9ALTE</name>
<keyword evidence="1" id="KW-1133">Transmembrane helix</keyword>
<keyword evidence="3" id="KW-1185">Reference proteome</keyword>
<accession>A0ABS9D504</accession>
<dbReference type="InterPro" id="IPR021344">
    <property type="entry name" value="DUF2970"/>
</dbReference>
<organism evidence="2 3">
    <name type="scientific">Paraglaciecola algarum</name>
    <dbReference type="NCBI Taxonomy" id="3050085"/>
    <lineage>
        <taxon>Bacteria</taxon>
        <taxon>Pseudomonadati</taxon>
        <taxon>Pseudomonadota</taxon>
        <taxon>Gammaproteobacteria</taxon>
        <taxon>Alteromonadales</taxon>
        <taxon>Alteromonadaceae</taxon>
        <taxon>Paraglaciecola</taxon>
    </lineage>
</organism>
<gene>
    <name evidence="2" type="ORF">L0668_07720</name>
</gene>
<proteinExistence type="predicted"/>
<feature type="transmembrane region" description="Helical" evidence="1">
    <location>
        <begin position="38"/>
        <end position="64"/>
    </location>
</feature>
<evidence type="ECO:0000313" key="2">
    <source>
        <dbReference type="EMBL" id="MCF2947990.1"/>
    </source>
</evidence>
<reference evidence="2 3" key="1">
    <citation type="submission" date="2022-01" db="EMBL/GenBank/DDBJ databases">
        <title>Paraglaciecola sp. G1-23.</title>
        <authorList>
            <person name="Jin M.S."/>
            <person name="Han D.M."/>
            <person name="Kim H.M."/>
            <person name="Jeon C.O."/>
        </authorList>
    </citation>
    <scope>NUCLEOTIDE SEQUENCE [LARGE SCALE GENOMIC DNA]</scope>
    <source>
        <strain evidence="2 3">G1-23</strain>
    </source>
</reference>
<comment type="caution">
    <text evidence="2">The sequence shown here is derived from an EMBL/GenBank/DDBJ whole genome shotgun (WGS) entry which is preliminary data.</text>
</comment>
<dbReference type="Proteomes" id="UP001521137">
    <property type="component" value="Unassembled WGS sequence"/>
</dbReference>
<keyword evidence="1" id="KW-0812">Transmembrane</keyword>
<dbReference type="RefSeq" id="WP_235311534.1">
    <property type="nucleotide sequence ID" value="NZ_JAKGAS010000003.1"/>
</dbReference>
<dbReference type="Pfam" id="PF11174">
    <property type="entry name" value="DUF2970"/>
    <property type="match status" value="1"/>
</dbReference>